<keyword evidence="3" id="KW-0227">DNA damage</keyword>
<dbReference type="OrthoDB" id="190276at2"/>
<proteinExistence type="predicted"/>
<evidence type="ECO:0000256" key="5">
    <source>
        <dbReference type="ARBA" id="ARBA00022964"/>
    </source>
</evidence>
<dbReference type="GO" id="GO:0046872">
    <property type="term" value="F:metal ion binding"/>
    <property type="evidence" value="ECO:0007669"/>
    <property type="project" value="UniProtKB-KW"/>
</dbReference>
<organism evidence="10 11">
    <name type="scientific">Chitinophaga japonensis</name>
    <name type="common">Flexibacter japonensis</name>
    <dbReference type="NCBI Taxonomy" id="104662"/>
    <lineage>
        <taxon>Bacteria</taxon>
        <taxon>Pseudomonadati</taxon>
        <taxon>Bacteroidota</taxon>
        <taxon>Chitinophagia</taxon>
        <taxon>Chitinophagales</taxon>
        <taxon>Chitinophagaceae</taxon>
        <taxon>Chitinophaga</taxon>
    </lineage>
</organism>
<dbReference type="PANTHER" id="PTHR31212">
    <property type="entry name" value="ALPHA-KETOGLUTARATE-DEPENDENT DIOXYGENASE ALKB HOMOLOG 3"/>
    <property type="match status" value="1"/>
</dbReference>
<comment type="caution">
    <text evidence="10">The sequence shown here is derived from an EMBL/GenBank/DDBJ whole genome shotgun (WGS) entry which is preliminary data.</text>
</comment>
<evidence type="ECO:0000313" key="11">
    <source>
        <dbReference type="Proteomes" id="UP000316778"/>
    </source>
</evidence>
<evidence type="ECO:0000256" key="4">
    <source>
        <dbReference type="ARBA" id="ARBA00022842"/>
    </source>
</evidence>
<evidence type="ECO:0000259" key="9">
    <source>
        <dbReference type="PROSITE" id="PS51471"/>
    </source>
</evidence>
<dbReference type="Proteomes" id="UP000316778">
    <property type="component" value="Unassembled WGS sequence"/>
</dbReference>
<keyword evidence="8" id="KW-0234">DNA repair</keyword>
<dbReference type="InterPro" id="IPR037151">
    <property type="entry name" value="AlkB-like_sf"/>
</dbReference>
<evidence type="ECO:0000256" key="3">
    <source>
        <dbReference type="ARBA" id="ARBA00022763"/>
    </source>
</evidence>
<gene>
    <name evidence="10" type="ORF">LX66_1202</name>
</gene>
<dbReference type="SUPFAM" id="SSF51197">
    <property type="entry name" value="Clavaminate synthase-like"/>
    <property type="match status" value="1"/>
</dbReference>
<dbReference type="InterPro" id="IPR005123">
    <property type="entry name" value="Oxoglu/Fe-dep_dioxygenase_dom"/>
</dbReference>
<dbReference type="GO" id="GO:0140097">
    <property type="term" value="F:catalytic activity, acting on DNA"/>
    <property type="evidence" value="ECO:0007669"/>
    <property type="project" value="UniProtKB-ARBA"/>
</dbReference>
<dbReference type="GO" id="GO:0051213">
    <property type="term" value="F:dioxygenase activity"/>
    <property type="evidence" value="ECO:0007669"/>
    <property type="project" value="UniProtKB-KW"/>
</dbReference>
<dbReference type="InterPro" id="IPR027450">
    <property type="entry name" value="AlkB-like"/>
</dbReference>
<evidence type="ECO:0000313" key="10">
    <source>
        <dbReference type="EMBL" id="TWI91821.1"/>
    </source>
</evidence>
<feature type="domain" description="Fe2OG dioxygenase" evidence="9">
    <location>
        <begin position="101"/>
        <end position="199"/>
    </location>
</feature>
<evidence type="ECO:0000256" key="7">
    <source>
        <dbReference type="ARBA" id="ARBA00023004"/>
    </source>
</evidence>
<keyword evidence="7" id="KW-0408">Iron</keyword>
<dbReference type="Gene3D" id="2.60.120.590">
    <property type="entry name" value="Alpha-ketoglutarate-dependent dioxygenase AlkB-like"/>
    <property type="match status" value="1"/>
</dbReference>
<dbReference type="GO" id="GO:0016705">
    <property type="term" value="F:oxidoreductase activity, acting on paired donors, with incorporation or reduction of molecular oxygen"/>
    <property type="evidence" value="ECO:0007669"/>
    <property type="project" value="UniProtKB-ARBA"/>
</dbReference>
<dbReference type="GO" id="GO:0016787">
    <property type="term" value="F:hydrolase activity"/>
    <property type="evidence" value="ECO:0007669"/>
    <property type="project" value="UniProtKB-ARBA"/>
</dbReference>
<keyword evidence="4" id="KW-0460">Magnesium</keyword>
<dbReference type="PANTHER" id="PTHR31212:SF4">
    <property type="entry name" value="ALPHA-KETOGLUTARATE-DEPENDENT DIOXYGENASE ALKB HOMOLOG 3"/>
    <property type="match status" value="1"/>
</dbReference>
<dbReference type="PROSITE" id="PS51471">
    <property type="entry name" value="FE2OG_OXY"/>
    <property type="match status" value="1"/>
</dbReference>
<protein>
    <submittedName>
        <fullName evidence="10">Alkylated DNA repair dioxygenase AlkB</fullName>
    </submittedName>
</protein>
<evidence type="ECO:0000256" key="1">
    <source>
        <dbReference type="ARBA" id="ARBA00001954"/>
    </source>
</evidence>
<name>A0A562TE46_CHIJA</name>
<dbReference type="AlphaFoldDB" id="A0A562TE46"/>
<accession>A0A562TE46</accession>
<keyword evidence="6" id="KW-0560">Oxidoreductase</keyword>
<dbReference type="Pfam" id="PF13532">
    <property type="entry name" value="2OG-FeII_Oxy_2"/>
    <property type="match status" value="1"/>
</dbReference>
<dbReference type="RefSeq" id="WP_145710953.1">
    <property type="nucleotide sequence ID" value="NZ_BAAAFY010000001.1"/>
</dbReference>
<evidence type="ECO:0000256" key="6">
    <source>
        <dbReference type="ARBA" id="ARBA00023002"/>
    </source>
</evidence>
<dbReference type="InterPro" id="IPR032854">
    <property type="entry name" value="ALKBH3"/>
</dbReference>
<comment type="cofactor">
    <cofactor evidence="1">
        <name>Fe(2+)</name>
        <dbReference type="ChEBI" id="CHEBI:29033"/>
    </cofactor>
</comment>
<sequence>MFPEDPSPRYIPLKDGALEYYPSFFTSSEADSLRQQLLEQVAWKQESMTLYGKVVPFPRLMAWHGDAGSAYAFSGVTYQPQPWIPPLLEIKQRIEPVAGVTFNSVLLNLYRDGKDSMGWHADDEPELGRNPVIASVNLGAARRFMLRHRQDHQLKYALELQHGSLLIMKDQLQHYWQHQVPKTTRPLPSRINLTFRVIKKGNADTLQRKELI</sequence>
<dbReference type="GO" id="GO:0006307">
    <property type="term" value="P:DNA alkylation repair"/>
    <property type="evidence" value="ECO:0007669"/>
    <property type="project" value="InterPro"/>
</dbReference>
<evidence type="ECO:0000256" key="8">
    <source>
        <dbReference type="ARBA" id="ARBA00023204"/>
    </source>
</evidence>
<keyword evidence="11" id="KW-1185">Reference proteome</keyword>
<dbReference type="EMBL" id="VLLG01000002">
    <property type="protein sequence ID" value="TWI91821.1"/>
    <property type="molecule type" value="Genomic_DNA"/>
</dbReference>
<dbReference type="FunFam" id="2.60.120.590:FF:000004">
    <property type="entry name" value="DNA oxidative demethylase ALKBH2"/>
    <property type="match status" value="1"/>
</dbReference>
<keyword evidence="5 10" id="KW-0223">Dioxygenase</keyword>
<evidence type="ECO:0000256" key="2">
    <source>
        <dbReference type="ARBA" id="ARBA00022723"/>
    </source>
</evidence>
<reference evidence="10 11" key="1">
    <citation type="journal article" date="2013" name="Stand. Genomic Sci.">
        <title>Genomic Encyclopedia of Type Strains, Phase I: The one thousand microbial genomes (KMG-I) project.</title>
        <authorList>
            <person name="Kyrpides N.C."/>
            <person name="Woyke T."/>
            <person name="Eisen J.A."/>
            <person name="Garrity G."/>
            <person name="Lilburn T.G."/>
            <person name="Beck B.J."/>
            <person name="Whitman W.B."/>
            <person name="Hugenholtz P."/>
            <person name="Klenk H.P."/>
        </authorList>
    </citation>
    <scope>NUCLEOTIDE SEQUENCE [LARGE SCALE GENOMIC DNA]</scope>
    <source>
        <strain evidence="10 11">DSM 13484</strain>
    </source>
</reference>
<keyword evidence="2" id="KW-0479">Metal-binding</keyword>
<dbReference type="GO" id="GO:0032451">
    <property type="term" value="F:demethylase activity"/>
    <property type="evidence" value="ECO:0007669"/>
    <property type="project" value="UniProtKB-ARBA"/>
</dbReference>